<sequence length="53" mass="5658">MGCGKRLVRLEMPVSLQPTETQGMAASPAPPAPPVTLGPRRHGRWAQGKRIPA</sequence>
<dbReference type="AlphaFoldDB" id="D7FXX8"/>
<reference evidence="2 3" key="1">
    <citation type="journal article" date="2010" name="Nature">
        <title>The Ectocarpus genome and the independent evolution of multicellularity in brown algae.</title>
        <authorList>
            <person name="Cock J.M."/>
            <person name="Sterck L."/>
            <person name="Rouze P."/>
            <person name="Scornet D."/>
            <person name="Allen A.E."/>
            <person name="Amoutzias G."/>
            <person name="Anthouard V."/>
            <person name="Artiguenave F."/>
            <person name="Aury J.M."/>
            <person name="Badger J.H."/>
            <person name="Beszteri B."/>
            <person name="Billiau K."/>
            <person name="Bonnet E."/>
            <person name="Bothwell J.H."/>
            <person name="Bowler C."/>
            <person name="Boyen C."/>
            <person name="Brownlee C."/>
            <person name="Carrano C.J."/>
            <person name="Charrier B."/>
            <person name="Cho G.Y."/>
            <person name="Coelho S.M."/>
            <person name="Collen J."/>
            <person name="Corre E."/>
            <person name="Da Silva C."/>
            <person name="Delage L."/>
            <person name="Delaroque N."/>
            <person name="Dittami S.M."/>
            <person name="Doulbeau S."/>
            <person name="Elias M."/>
            <person name="Farnham G."/>
            <person name="Gachon C.M."/>
            <person name="Gschloessl B."/>
            <person name="Heesch S."/>
            <person name="Jabbari K."/>
            <person name="Jubin C."/>
            <person name="Kawai H."/>
            <person name="Kimura K."/>
            <person name="Kloareg B."/>
            <person name="Kupper F.C."/>
            <person name="Lang D."/>
            <person name="Le Bail A."/>
            <person name="Leblanc C."/>
            <person name="Lerouge P."/>
            <person name="Lohr M."/>
            <person name="Lopez P.J."/>
            <person name="Martens C."/>
            <person name="Maumus F."/>
            <person name="Michel G."/>
            <person name="Miranda-Saavedra D."/>
            <person name="Morales J."/>
            <person name="Moreau H."/>
            <person name="Motomura T."/>
            <person name="Nagasato C."/>
            <person name="Napoli C.A."/>
            <person name="Nelson D.R."/>
            <person name="Nyvall-Collen P."/>
            <person name="Peters A.F."/>
            <person name="Pommier C."/>
            <person name="Potin P."/>
            <person name="Poulain J."/>
            <person name="Quesneville H."/>
            <person name="Read B."/>
            <person name="Rensing S.A."/>
            <person name="Ritter A."/>
            <person name="Rousvoal S."/>
            <person name="Samanta M."/>
            <person name="Samson G."/>
            <person name="Schroeder D.C."/>
            <person name="Segurens B."/>
            <person name="Strittmatter M."/>
            <person name="Tonon T."/>
            <person name="Tregear J.W."/>
            <person name="Valentin K."/>
            <person name="von Dassow P."/>
            <person name="Yamagishi T."/>
            <person name="Van de Peer Y."/>
            <person name="Wincker P."/>
        </authorList>
    </citation>
    <scope>NUCLEOTIDE SEQUENCE [LARGE SCALE GENOMIC DNA]</scope>
    <source>
        <strain evidence="3">Ec32 / CCAP1310/4</strain>
    </source>
</reference>
<protein>
    <submittedName>
        <fullName evidence="2">Uncharacterized protein</fullName>
    </submittedName>
</protein>
<dbReference type="Proteomes" id="UP000002630">
    <property type="component" value="Linkage Group LG33"/>
</dbReference>
<dbReference type="EMBL" id="FN649758">
    <property type="protein sequence ID" value="CBJ32391.1"/>
    <property type="molecule type" value="Genomic_DNA"/>
</dbReference>
<gene>
    <name evidence="2" type="ORF">Esi_0335_0002</name>
</gene>
<dbReference type="EMBL" id="FN648526">
    <property type="protein sequence ID" value="CBJ32391.1"/>
    <property type="molecule type" value="Genomic_DNA"/>
</dbReference>
<name>D7FXX8_ECTSI</name>
<evidence type="ECO:0000313" key="3">
    <source>
        <dbReference type="Proteomes" id="UP000002630"/>
    </source>
</evidence>
<organism evidence="2 3">
    <name type="scientific">Ectocarpus siliculosus</name>
    <name type="common">Brown alga</name>
    <name type="synonym">Conferva siliculosa</name>
    <dbReference type="NCBI Taxonomy" id="2880"/>
    <lineage>
        <taxon>Eukaryota</taxon>
        <taxon>Sar</taxon>
        <taxon>Stramenopiles</taxon>
        <taxon>Ochrophyta</taxon>
        <taxon>PX clade</taxon>
        <taxon>Phaeophyceae</taxon>
        <taxon>Ectocarpales</taxon>
        <taxon>Ectocarpaceae</taxon>
        <taxon>Ectocarpus</taxon>
    </lineage>
</organism>
<feature type="region of interest" description="Disordered" evidence="1">
    <location>
        <begin position="20"/>
        <end position="53"/>
    </location>
</feature>
<keyword evidence="3" id="KW-1185">Reference proteome</keyword>
<accession>D7FXX8</accession>
<evidence type="ECO:0000313" key="2">
    <source>
        <dbReference type="EMBL" id="CBJ32391.1"/>
    </source>
</evidence>
<proteinExistence type="predicted"/>
<dbReference type="InParanoid" id="D7FXX8"/>
<evidence type="ECO:0000256" key="1">
    <source>
        <dbReference type="SAM" id="MobiDB-lite"/>
    </source>
</evidence>